<protein>
    <submittedName>
        <fullName evidence="1">Uncharacterized protein</fullName>
    </submittedName>
</protein>
<reference evidence="1 2" key="1">
    <citation type="journal article" date="2022" name="G3 (Bethesda)">
        <title>Whole-genome sequence and methylome profiling of the almond [Prunus dulcis (Mill.) D.A. Webb] cultivar 'Nonpareil'.</title>
        <authorList>
            <person name="D'Amico-Willman K.M."/>
            <person name="Ouma W.Z."/>
            <person name="Meulia T."/>
            <person name="Sideli G.M."/>
            <person name="Gradziel T.M."/>
            <person name="Fresnedo-Ramirez J."/>
        </authorList>
    </citation>
    <scope>NUCLEOTIDE SEQUENCE [LARGE SCALE GENOMIC DNA]</scope>
    <source>
        <strain evidence="1">Clone GOH B32 T37-40</strain>
    </source>
</reference>
<dbReference type="AlphaFoldDB" id="A0AAD4ZIV4"/>
<accession>A0AAD4ZIV4</accession>
<organism evidence="1 2">
    <name type="scientific">Prunus dulcis</name>
    <name type="common">Almond</name>
    <name type="synonym">Amygdalus dulcis</name>
    <dbReference type="NCBI Taxonomy" id="3755"/>
    <lineage>
        <taxon>Eukaryota</taxon>
        <taxon>Viridiplantae</taxon>
        <taxon>Streptophyta</taxon>
        <taxon>Embryophyta</taxon>
        <taxon>Tracheophyta</taxon>
        <taxon>Spermatophyta</taxon>
        <taxon>Magnoliopsida</taxon>
        <taxon>eudicotyledons</taxon>
        <taxon>Gunneridae</taxon>
        <taxon>Pentapetalae</taxon>
        <taxon>rosids</taxon>
        <taxon>fabids</taxon>
        <taxon>Rosales</taxon>
        <taxon>Rosaceae</taxon>
        <taxon>Amygdaloideae</taxon>
        <taxon>Amygdaleae</taxon>
        <taxon>Prunus</taxon>
    </lineage>
</organism>
<sequence length="104" mass="12045">MKEDRSGWFVRCQIDFNTLAKALPRMMMNVPYACRHFLISVATVLQGEEEYDLSIVLSVPRSVVQYNVKDKTSKKLRGLPRGFIFSEFSSQYLSFKAYKCIDCC</sequence>
<evidence type="ECO:0000313" key="1">
    <source>
        <dbReference type="EMBL" id="KAI5348412.1"/>
    </source>
</evidence>
<keyword evidence="2" id="KW-1185">Reference proteome</keyword>
<evidence type="ECO:0000313" key="2">
    <source>
        <dbReference type="Proteomes" id="UP001054821"/>
    </source>
</evidence>
<gene>
    <name evidence="1" type="ORF">L3X38_001299</name>
</gene>
<proteinExistence type="predicted"/>
<dbReference type="EMBL" id="JAJFAZ020000001">
    <property type="protein sequence ID" value="KAI5348412.1"/>
    <property type="molecule type" value="Genomic_DNA"/>
</dbReference>
<dbReference type="Proteomes" id="UP001054821">
    <property type="component" value="Chromosome 1"/>
</dbReference>
<name>A0AAD4ZIV4_PRUDU</name>
<comment type="caution">
    <text evidence="1">The sequence shown here is derived from an EMBL/GenBank/DDBJ whole genome shotgun (WGS) entry which is preliminary data.</text>
</comment>